<dbReference type="EMBL" id="CP096019">
    <property type="protein sequence ID" value="UPM42871.1"/>
    <property type="molecule type" value="Genomic_DNA"/>
</dbReference>
<gene>
    <name evidence="2" type="ORF">MW046_00090</name>
</gene>
<keyword evidence="3" id="KW-1185">Reference proteome</keyword>
<reference evidence="2" key="1">
    <citation type="submission" date="2022-04" db="EMBL/GenBank/DDBJ databases">
        <title>Halocatena sp. nov., isolated from a salt lake.</title>
        <authorList>
            <person name="Cui H.-L."/>
        </authorList>
    </citation>
    <scope>NUCLEOTIDE SEQUENCE</scope>
    <source>
        <strain evidence="2">AD-1</strain>
    </source>
</reference>
<dbReference type="PROSITE" id="PS51257">
    <property type="entry name" value="PROKAR_LIPOPROTEIN"/>
    <property type="match status" value="1"/>
</dbReference>
<evidence type="ECO:0000256" key="1">
    <source>
        <dbReference type="SAM" id="MobiDB-lite"/>
    </source>
</evidence>
<dbReference type="Pfam" id="PF24381">
    <property type="entry name" value="DUF7537"/>
    <property type="match status" value="1"/>
</dbReference>
<protein>
    <submittedName>
        <fullName evidence="2">Uncharacterized protein</fullName>
    </submittedName>
</protein>
<proteinExistence type="predicted"/>
<sequence length="286" mass="32761">MRKQLMAVLVVLLVGLSGCAGMSPFEDTPTESDSTADTESTEPAATTTQPTSPDPNVERPPGWNETGVEDFPTTYNQHYEALYSHDNFTRISNWTAFDPGQYLHRVAYIDQSSKQQHWNTTLIDSGNQTIHEEQYQKDDTLYYTNRSDPPTYNSTSRYSFDTYMKFETNRRIGKSGPVYYTLWSPQYTDSERVLYDGETMFRYTSTQLRNESLKLDFLPPILDNMTVEEFNMTTIVDSEGMIRSSEYEVTYTIEGGESHTRTGLLQFDVDETTVTEPAWVEEAKAD</sequence>
<organism evidence="2 3">
    <name type="scientific">Halocatena salina</name>
    <dbReference type="NCBI Taxonomy" id="2934340"/>
    <lineage>
        <taxon>Archaea</taxon>
        <taxon>Methanobacteriati</taxon>
        <taxon>Methanobacteriota</taxon>
        <taxon>Stenosarchaea group</taxon>
        <taxon>Halobacteria</taxon>
        <taxon>Halobacteriales</taxon>
        <taxon>Natronomonadaceae</taxon>
        <taxon>Halocatena</taxon>
    </lineage>
</organism>
<dbReference type="KEGG" id="haad:MW046_00090"/>
<dbReference type="RefSeq" id="WP_247993542.1">
    <property type="nucleotide sequence ID" value="NZ_CP096019.1"/>
</dbReference>
<dbReference type="GeneID" id="71926399"/>
<evidence type="ECO:0000313" key="2">
    <source>
        <dbReference type="EMBL" id="UPM42871.1"/>
    </source>
</evidence>
<feature type="compositionally biased region" description="Acidic residues" evidence="1">
    <location>
        <begin position="28"/>
        <end position="40"/>
    </location>
</feature>
<feature type="region of interest" description="Disordered" evidence="1">
    <location>
        <begin position="22"/>
        <end position="71"/>
    </location>
</feature>
<name>A0A8U0A128_9EURY</name>
<dbReference type="AlphaFoldDB" id="A0A8U0A128"/>
<evidence type="ECO:0000313" key="3">
    <source>
        <dbReference type="Proteomes" id="UP000831768"/>
    </source>
</evidence>
<accession>A0A8U0A128</accession>
<dbReference type="Proteomes" id="UP000831768">
    <property type="component" value="Chromosome"/>
</dbReference>
<dbReference type="InterPro" id="IPR055959">
    <property type="entry name" value="DUF7537"/>
</dbReference>